<sequence length="606" mass="62686">MVDLTDLRTDQTDGSGQLPRAAGRPARSGRVSAPLRVGNASGFYGDRSTAWREMLDGGELDVLTGDYLAELTMLILGRDRLRDPGLGYARTFLRQLEGCLGTALERGVRIVTNAGGSNPAGLAAAIGSLADRLGLTAAIGYVEGDALARPDALTANAYLGAFGIAACLDAGADVVVTGRVTDASLAVGPAIARFGWQRDDLDALAGATVAGHLIECGAQVTGGNFSFFTELPDGGHRPGFPIAEIHPDGSSVVTKHPGTGGAVTVETVTAQLLYEVGGPDYLGPDVVSRLDTIELTADGPDRVRVSGVRGTPPPGTLKVGVNRLGGFRNSMTFALCGLDIPAKAALVRGQIEAAVGTPGLEFVLARTDHPDAGDTEAASALLHVHLRDGDKARAGRAFSAAAVELALASYPGCTLTTLPGDATPYGVFTADAVPQDAVEHVAVLPSGERVPIAPPPVTCLQGSPVQQNALTGGPSLHPHPHRTRRGALGELVGARSGDKGGDANLGVWARTDAIWVWLRGWLTVERLAELLPETAPLTVERYELPNLRAVNFVIRGLLGQGVAASTRFDPQAKALGELLRSRVVDLPTALPPDLAPDLAATGRATA</sequence>
<evidence type="ECO:0000256" key="1">
    <source>
        <dbReference type="SAM" id="MobiDB-lite"/>
    </source>
</evidence>
<name>A0A7D6CAA3_9ACTN</name>
<dbReference type="EMBL" id="CP058905">
    <property type="protein sequence ID" value="QLJ98322.1"/>
    <property type="molecule type" value="Genomic_DNA"/>
</dbReference>
<feature type="domain" description="Acyclic terpene utilisation N-terminal" evidence="2">
    <location>
        <begin position="152"/>
        <end position="442"/>
    </location>
</feature>
<accession>A0A7D6CAA3</accession>
<feature type="domain" description="AtuA-like ferredoxin-fold" evidence="3">
    <location>
        <begin position="488"/>
        <end position="582"/>
    </location>
</feature>
<feature type="domain" description="Acyclic terpene utilisation N-terminal" evidence="2">
    <location>
        <begin position="35"/>
        <end position="147"/>
    </location>
</feature>
<proteinExistence type="predicted"/>
<dbReference type="AlphaFoldDB" id="A0A7D6CAA3"/>
<dbReference type="InterPro" id="IPR010839">
    <property type="entry name" value="AtuA_N"/>
</dbReference>
<reference evidence="4" key="1">
    <citation type="submission" date="2020-08" db="EMBL/GenBank/DDBJ databases">
        <title>A bifunctional nitrone conjugated secondary metabolite targeting the ribosome.</title>
        <authorList>
            <person name="Limbrick E.M."/>
            <person name="Graf M."/>
            <person name="Derewacz D.K."/>
            <person name="Nguyen F."/>
            <person name="Spraggins J.M."/>
            <person name="Wieland M."/>
            <person name="Ynigez-Gutierrez A.E."/>
            <person name="Reisman B.J."/>
            <person name="Zinshteyn B."/>
            <person name="McCulloch K."/>
            <person name="Iverson T.M."/>
            <person name="Green R."/>
            <person name="Wilson D.N."/>
            <person name="Bachmann B.O."/>
        </authorList>
    </citation>
    <scope>NUCLEOTIDE SEQUENCE</scope>
    <source>
        <strain evidence="4">Africana</strain>
    </source>
</reference>
<feature type="region of interest" description="Disordered" evidence="1">
    <location>
        <begin position="1"/>
        <end position="31"/>
    </location>
</feature>
<dbReference type="PANTHER" id="PTHR47585">
    <property type="match status" value="1"/>
</dbReference>
<dbReference type="PANTHER" id="PTHR47585:SF1">
    <property type="entry name" value="DUF1446 DOMAIN-CONTAINING PROTEIN"/>
    <property type="match status" value="1"/>
</dbReference>
<dbReference type="InterPro" id="IPR056362">
    <property type="entry name" value="AtuA-like_ferredoxin_dom"/>
</dbReference>
<evidence type="ECO:0000313" key="4">
    <source>
        <dbReference type="EMBL" id="QLJ98322.1"/>
    </source>
</evidence>
<evidence type="ECO:0000259" key="3">
    <source>
        <dbReference type="Pfam" id="PF23544"/>
    </source>
</evidence>
<evidence type="ECO:0000259" key="2">
    <source>
        <dbReference type="Pfam" id="PF07287"/>
    </source>
</evidence>
<feature type="compositionally biased region" description="Low complexity" evidence="1">
    <location>
        <begin position="19"/>
        <end position="31"/>
    </location>
</feature>
<feature type="compositionally biased region" description="Basic and acidic residues" evidence="1">
    <location>
        <begin position="1"/>
        <end position="11"/>
    </location>
</feature>
<dbReference type="Pfam" id="PF07287">
    <property type="entry name" value="AtuA"/>
    <property type="match status" value="2"/>
</dbReference>
<organism evidence="4">
    <name type="scientific">Micromonospora carbonacea</name>
    <dbReference type="NCBI Taxonomy" id="47853"/>
    <lineage>
        <taxon>Bacteria</taxon>
        <taxon>Bacillati</taxon>
        <taxon>Actinomycetota</taxon>
        <taxon>Actinomycetes</taxon>
        <taxon>Micromonosporales</taxon>
        <taxon>Micromonosporaceae</taxon>
        <taxon>Micromonospora</taxon>
    </lineage>
</organism>
<dbReference type="Pfam" id="PF23544">
    <property type="entry name" value="AtuA_ferredoxin"/>
    <property type="match status" value="1"/>
</dbReference>
<gene>
    <name evidence="4" type="ORF">HZU44_27040</name>
</gene>
<protein>
    <submittedName>
        <fullName evidence="4">DUF1446 domain-containing protein</fullName>
    </submittedName>
</protein>